<dbReference type="FunFam" id="1.10.472.10:FF:000042">
    <property type="entry name" value="FAM58A isoform 1"/>
    <property type="match status" value="1"/>
</dbReference>
<dbReference type="InterPro" id="IPR048053">
    <property type="entry name" value="Cyclin-Q_second_cyclin_box"/>
</dbReference>
<organism evidence="7 8">
    <name type="scientific">Pinctada imbricata</name>
    <name type="common">Atlantic pearl-oyster</name>
    <name type="synonym">Pinctada martensii</name>
    <dbReference type="NCBI Taxonomy" id="66713"/>
    <lineage>
        <taxon>Eukaryota</taxon>
        <taxon>Metazoa</taxon>
        <taxon>Spiralia</taxon>
        <taxon>Lophotrochozoa</taxon>
        <taxon>Mollusca</taxon>
        <taxon>Bivalvia</taxon>
        <taxon>Autobranchia</taxon>
        <taxon>Pteriomorphia</taxon>
        <taxon>Pterioida</taxon>
        <taxon>Pterioidea</taxon>
        <taxon>Pteriidae</taxon>
        <taxon>Pinctada</taxon>
    </lineage>
</organism>
<evidence type="ECO:0000313" key="7">
    <source>
        <dbReference type="EMBL" id="KAK3103823.1"/>
    </source>
</evidence>
<evidence type="ECO:0000256" key="3">
    <source>
        <dbReference type="ARBA" id="ARBA00023127"/>
    </source>
</evidence>
<gene>
    <name evidence="7" type="ORF">FSP39_022184</name>
</gene>
<accession>A0AA88YF69</accession>
<dbReference type="Proteomes" id="UP001186944">
    <property type="component" value="Unassembled WGS sequence"/>
</dbReference>
<evidence type="ECO:0000259" key="6">
    <source>
        <dbReference type="SMART" id="SM00385"/>
    </source>
</evidence>
<dbReference type="InterPro" id="IPR036915">
    <property type="entry name" value="Cyclin-like_sf"/>
</dbReference>
<evidence type="ECO:0000256" key="5">
    <source>
        <dbReference type="RuleBase" id="RU000383"/>
    </source>
</evidence>
<feature type="non-terminal residue" evidence="7">
    <location>
        <position position="1"/>
    </location>
</feature>
<proteinExistence type="inferred from homology"/>
<dbReference type="SUPFAM" id="SSF47954">
    <property type="entry name" value="Cyclin-like"/>
    <property type="match status" value="2"/>
</dbReference>
<keyword evidence="3 5" id="KW-0195">Cyclin</keyword>
<evidence type="ECO:0000313" key="8">
    <source>
        <dbReference type="Proteomes" id="UP001186944"/>
    </source>
</evidence>
<dbReference type="EMBL" id="VSWD01000005">
    <property type="protein sequence ID" value="KAK3103823.1"/>
    <property type="molecule type" value="Genomic_DNA"/>
</dbReference>
<dbReference type="InterPro" id="IPR013763">
    <property type="entry name" value="Cyclin-like_dom"/>
</dbReference>
<protein>
    <recommendedName>
        <fullName evidence="2">Cyclin-Q</fullName>
    </recommendedName>
    <alternativeName>
        <fullName evidence="4">Cyclin-related protein FAM58A</fullName>
    </alternativeName>
</protein>
<dbReference type="InterPro" id="IPR048055">
    <property type="entry name" value="Cyclin-Q_first_cyclin_box"/>
</dbReference>
<evidence type="ECO:0000256" key="4">
    <source>
        <dbReference type="ARBA" id="ARBA00032419"/>
    </source>
</evidence>
<dbReference type="CDD" id="cd20535">
    <property type="entry name" value="CYCLIN_CCNM_CCNQ_rpt2"/>
    <property type="match status" value="1"/>
</dbReference>
<dbReference type="CDD" id="cd20534">
    <property type="entry name" value="CYCLIN_CCNM_CCNQ_rpt1"/>
    <property type="match status" value="1"/>
</dbReference>
<comment type="caution">
    <text evidence="7">The sequence shown here is derived from an EMBL/GenBank/DDBJ whole genome shotgun (WGS) entry which is preliminary data.</text>
</comment>
<feature type="domain" description="Cyclin-like" evidence="6">
    <location>
        <begin position="106"/>
        <end position="202"/>
    </location>
</feature>
<dbReference type="Pfam" id="PF00134">
    <property type="entry name" value="Cyclin_N"/>
    <property type="match status" value="1"/>
</dbReference>
<dbReference type="SMART" id="SM00385">
    <property type="entry name" value="CYCLIN"/>
    <property type="match status" value="2"/>
</dbReference>
<sequence>GQRLHMRCIPVATASVIYHKFFRENSLQNYDPYLVAAASLYLAAKTEEENVSLRDIVNVTYRTLHRSKPPLEMGEAFYSLRDSVSSCELFILRTLQFKVAFNHPHKYLLHYLKFLKDWFDPYKWESVPVARTAWALLRDSYHSNITLKFKPQHIAIATIQMALQCYGMEVPLQENTATPWWKVLSEDISEGIISAVVRELTQMYDLEATISS</sequence>
<dbReference type="GO" id="GO:0016538">
    <property type="term" value="F:cyclin-dependent protein serine/threonine kinase regulator activity"/>
    <property type="evidence" value="ECO:0007669"/>
    <property type="project" value="InterPro"/>
</dbReference>
<dbReference type="PANTHER" id="PTHR10026">
    <property type="entry name" value="CYCLIN"/>
    <property type="match status" value="1"/>
</dbReference>
<keyword evidence="8" id="KW-1185">Reference proteome</keyword>
<evidence type="ECO:0000256" key="1">
    <source>
        <dbReference type="ARBA" id="ARBA00010390"/>
    </source>
</evidence>
<dbReference type="AlphaFoldDB" id="A0AA88YF69"/>
<dbReference type="PIRSF" id="PIRSF028758">
    <property type="entry name" value="Cyclin, C/H/G types"/>
    <property type="match status" value="1"/>
</dbReference>
<dbReference type="Gene3D" id="1.10.472.10">
    <property type="entry name" value="Cyclin-like"/>
    <property type="match status" value="2"/>
</dbReference>
<evidence type="ECO:0000256" key="2">
    <source>
        <dbReference type="ARBA" id="ARBA00019501"/>
    </source>
</evidence>
<dbReference type="InterPro" id="IPR006671">
    <property type="entry name" value="Cyclin_N"/>
</dbReference>
<dbReference type="GO" id="GO:0006357">
    <property type="term" value="P:regulation of transcription by RNA polymerase II"/>
    <property type="evidence" value="ECO:0007669"/>
    <property type="project" value="InterPro"/>
</dbReference>
<name>A0AA88YF69_PINIB</name>
<comment type="similarity">
    <text evidence="1">Belongs to the cyclin family. Cyclin-like FAM58 subfamily.</text>
</comment>
<dbReference type="InterPro" id="IPR043198">
    <property type="entry name" value="Cyclin/Ssn8"/>
</dbReference>
<reference evidence="7" key="1">
    <citation type="submission" date="2019-08" db="EMBL/GenBank/DDBJ databases">
        <title>The improved chromosome-level genome for the pearl oyster Pinctada fucata martensii using PacBio sequencing and Hi-C.</title>
        <authorList>
            <person name="Zheng Z."/>
        </authorList>
    </citation>
    <scope>NUCLEOTIDE SEQUENCE</scope>
    <source>
        <strain evidence="7">ZZ-2019</strain>
        <tissue evidence="7">Adductor muscle</tissue>
    </source>
</reference>
<feature type="domain" description="Cyclin-like" evidence="6">
    <location>
        <begin position="2"/>
        <end position="93"/>
    </location>
</feature>